<evidence type="ECO:0000259" key="2">
    <source>
        <dbReference type="Pfam" id="PF17289"/>
    </source>
</evidence>
<dbReference type="InterPro" id="IPR035421">
    <property type="entry name" value="Terminase_6C"/>
</dbReference>
<reference evidence="3" key="1">
    <citation type="submission" date="2023-06" db="EMBL/GenBank/DDBJ databases">
        <title>Draft genome sequence of Nocardioides sp. SOB77.</title>
        <authorList>
            <person name="Zhang G."/>
        </authorList>
    </citation>
    <scope>NUCLEOTIDE SEQUENCE</scope>
    <source>
        <strain evidence="3">SOB77</strain>
    </source>
</reference>
<sequence>MTATAYDLMVEKIRTRLAPELREKPWTSPGDMAVALDRSTVQTPALRLIDDHLRRVEAGEIERLIISMPPQEGKSQRTSRWFPLWCLHRNPNLRIAIVSYGHDIARRWGRAIRADLRANPQLGLTLSQSSQRQDEFELLGYDGGVVCVGIDGALTSRAVDMLIIDDPYKNGQQADSKAWAATVEDFWRSTSLTRLGPGAPVVIIQTRWREDDLAGWLEREGDGWTVLNIPAQADHDPEKGETDVLGRDPGEYMESARKRTPADWAKKAREVGSRVWNALYQGRPAPAEGSIFKRDRWREYDVPLWLERDDGSRILTGYDDLLISWDLTFKNTEGTDYVAGQVWMRRGADVYLLDQVHGRMDFPETCRAVRTLAARWPQAVLKLVEDKANGPAVIASLRRTVPGIVPEEPQGGKEARAAAVSPLQEAGNVWLPSPEMAPWVGGFIDEAAGFPTAAHDDQVDAMSQALNRLILQPLIDGGLSSPEEYDVIDARGYYSSPV</sequence>
<dbReference type="RefSeq" id="WP_300953032.1">
    <property type="nucleotide sequence ID" value="NZ_JAUHJQ010000005.1"/>
</dbReference>
<dbReference type="NCBIfam" id="TIGR01630">
    <property type="entry name" value="psiM2_ORF9"/>
    <property type="match status" value="1"/>
</dbReference>
<feature type="domain" description="Terminase large subunit gp17-like C-terminal" evidence="2">
    <location>
        <begin position="323"/>
        <end position="468"/>
    </location>
</feature>
<dbReference type="Gene3D" id="3.30.420.240">
    <property type="match status" value="1"/>
</dbReference>
<dbReference type="Pfam" id="PF03237">
    <property type="entry name" value="Terminase_6N"/>
    <property type="match status" value="1"/>
</dbReference>
<proteinExistence type="predicted"/>
<evidence type="ECO:0000256" key="1">
    <source>
        <dbReference type="ARBA" id="ARBA00022612"/>
    </source>
</evidence>
<name>A0ABT8FHJ7_9ACTN</name>
<protein>
    <submittedName>
        <fullName evidence="3">Phage terminase large subunit</fullName>
    </submittedName>
</protein>
<dbReference type="Pfam" id="PF17289">
    <property type="entry name" value="Terminase_6C"/>
    <property type="match status" value="1"/>
</dbReference>
<dbReference type="EMBL" id="JAUHJQ010000005">
    <property type="protein sequence ID" value="MDN4173930.1"/>
    <property type="molecule type" value="Genomic_DNA"/>
</dbReference>
<dbReference type="InterPro" id="IPR006517">
    <property type="entry name" value="Phage_terminase_lsu-like_C"/>
</dbReference>
<comment type="caution">
    <text evidence="3">The sequence shown here is derived from an EMBL/GenBank/DDBJ whole genome shotgun (WGS) entry which is preliminary data.</text>
</comment>
<dbReference type="Proteomes" id="UP001168620">
    <property type="component" value="Unassembled WGS sequence"/>
</dbReference>
<evidence type="ECO:0000313" key="3">
    <source>
        <dbReference type="EMBL" id="MDN4173930.1"/>
    </source>
</evidence>
<gene>
    <name evidence="3" type="primary">terL</name>
    <name evidence="3" type="ORF">QWY28_13295</name>
</gene>
<keyword evidence="4" id="KW-1185">Reference proteome</keyword>
<keyword evidence="1" id="KW-1188">Viral release from host cell</keyword>
<organism evidence="3 4">
    <name type="scientific">Nocardioides oceani</name>
    <dbReference type="NCBI Taxonomy" id="3058369"/>
    <lineage>
        <taxon>Bacteria</taxon>
        <taxon>Bacillati</taxon>
        <taxon>Actinomycetota</taxon>
        <taxon>Actinomycetes</taxon>
        <taxon>Propionibacteriales</taxon>
        <taxon>Nocardioidaceae</taxon>
        <taxon>Nocardioides</taxon>
    </lineage>
</organism>
<evidence type="ECO:0000313" key="4">
    <source>
        <dbReference type="Proteomes" id="UP001168620"/>
    </source>
</evidence>
<accession>A0ABT8FHJ7</accession>